<organism evidence="6 7">
    <name type="scientific">Streptomonospora salina</name>
    <dbReference type="NCBI Taxonomy" id="104205"/>
    <lineage>
        <taxon>Bacteria</taxon>
        <taxon>Bacillati</taxon>
        <taxon>Actinomycetota</taxon>
        <taxon>Actinomycetes</taxon>
        <taxon>Streptosporangiales</taxon>
        <taxon>Nocardiopsidaceae</taxon>
        <taxon>Streptomonospora</taxon>
    </lineage>
</organism>
<dbReference type="PANTHER" id="PTHR44196:SF2">
    <property type="entry name" value="SHORT-CHAIN DEHYDROGENASE-RELATED"/>
    <property type="match status" value="1"/>
</dbReference>
<proteinExistence type="inferred from homology"/>
<dbReference type="SUPFAM" id="SSF51735">
    <property type="entry name" value="NAD(P)-binding Rossmann-fold domains"/>
    <property type="match status" value="1"/>
</dbReference>
<accession>A0A841ED30</accession>
<evidence type="ECO:0000256" key="1">
    <source>
        <dbReference type="ARBA" id="ARBA00006484"/>
    </source>
</evidence>
<dbReference type="Pfam" id="PF00106">
    <property type="entry name" value="adh_short"/>
    <property type="match status" value="1"/>
</dbReference>
<reference evidence="6 7" key="1">
    <citation type="submission" date="2020-08" db="EMBL/GenBank/DDBJ databases">
        <title>Sequencing the genomes of 1000 actinobacteria strains.</title>
        <authorList>
            <person name="Klenk H.-P."/>
        </authorList>
    </citation>
    <scope>NUCLEOTIDE SEQUENCE [LARGE SCALE GENOMIC DNA]</scope>
    <source>
        <strain evidence="6 7">DSM 44593</strain>
    </source>
</reference>
<dbReference type="Proteomes" id="UP000578077">
    <property type="component" value="Unassembled WGS sequence"/>
</dbReference>
<gene>
    <name evidence="6" type="ORF">HNR25_002724</name>
</gene>
<evidence type="ECO:0000313" key="7">
    <source>
        <dbReference type="Proteomes" id="UP000578077"/>
    </source>
</evidence>
<feature type="region of interest" description="Disordered" evidence="4">
    <location>
        <begin position="1"/>
        <end position="22"/>
    </location>
</feature>
<dbReference type="GO" id="GO:0016491">
    <property type="term" value="F:oxidoreductase activity"/>
    <property type="evidence" value="ECO:0007669"/>
    <property type="project" value="UniProtKB-KW"/>
</dbReference>
<evidence type="ECO:0000259" key="5">
    <source>
        <dbReference type="SMART" id="SM00822"/>
    </source>
</evidence>
<keyword evidence="7" id="KW-1185">Reference proteome</keyword>
<comment type="caution">
    <text evidence="6">The sequence shown here is derived from an EMBL/GenBank/DDBJ whole genome shotgun (WGS) entry which is preliminary data.</text>
</comment>
<sequence>MSETESSNETGSAPPGRGVPHRRTALVTGASAGIGAEFARLLAHLGYDLVLVARRAERIEALAAELSAECGVSAAALPADLADAGDLARVEERLRADGTGDAAPVDLLVNNAGIGGGGDFARQDPAEIDTMLDLNVRAVVRLARAVIPVQIDRRRRAGLAADANPRMGVVNVSSMAGELAANPGGSVYGATKSFVRLWSESVAAETAGRGVRVTAVLPGFVRTDMTEGVQEKGLPDIAFVSKERVVAESLRAWAAGRDSVVPGAQYKAAGGLLRLIPGALFKTAARRGGSEEDPHGRD</sequence>
<dbReference type="PIRSF" id="PIRSF000126">
    <property type="entry name" value="11-beta-HSD1"/>
    <property type="match status" value="1"/>
</dbReference>
<dbReference type="InterPro" id="IPR057326">
    <property type="entry name" value="KR_dom"/>
</dbReference>
<dbReference type="SMART" id="SM00822">
    <property type="entry name" value="PKS_KR"/>
    <property type="match status" value="1"/>
</dbReference>
<dbReference type="EMBL" id="JACHLY010000001">
    <property type="protein sequence ID" value="MBB5998973.1"/>
    <property type="molecule type" value="Genomic_DNA"/>
</dbReference>
<dbReference type="InterPro" id="IPR002347">
    <property type="entry name" value="SDR_fam"/>
</dbReference>
<dbReference type="Gene3D" id="3.40.50.720">
    <property type="entry name" value="NAD(P)-binding Rossmann-like Domain"/>
    <property type="match status" value="1"/>
</dbReference>
<evidence type="ECO:0000256" key="2">
    <source>
        <dbReference type="ARBA" id="ARBA00023002"/>
    </source>
</evidence>
<dbReference type="PANTHER" id="PTHR44196">
    <property type="entry name" value="DEHYDROGENASE/REDUCTASE SDR FAMILY MEMBER 7B"/>
    <property type="match status" value="1"/>
</dbReference>
<feature type="domain" description="Ketoreductase" evidence="5">
    <location>
        <begin position="23"/>
        <end position="224"/>
    </location>
</feature>
<dbReference type="PRINTS" id="PR00081">
    <property type="entry name" value="GDHRDH"/>
</dbReference>
<keyword evidence="2" id="KW-0560">Oxidoreductase</keyword>
<dbReference type="InterPro" id="IPR036291">
    <property type="entry name" value="NAD(P)-bd_dom_sf"/>
</dbReference>
<evidence type="ECO:0000256" key="4">
    <source>
        <dbReference type="SAM" id="MobiDB-lite"/>
    </source>
</evidence>
<dbReference type="PRINTS" id="PR00080">
    <property type="entry name" value="SDRFAMILY"/>
</dbReference>
<dbReference type="AlphaFoldDB" id="A0A841ED30"/>
<dbReference type="GO" id="GO:0016020">
    <property type="term" value="C:membrane"/>
    <property type="evidence" value="ECO:0007669"/>
    <property type="project" value="TreeGrafter"/>
</dbReference>
<protein>
    <submittedName>
        <fullName evidence="6">Short-subunit dehydrogenase</fullName>
    </submittedName>
</protein>
<dbReference type="RefSeq" id="WP_312862530.1">
    <property type="nucleotide sequence ID" value="NZ_BAABKT010000022.1"/>
</dbReference>
<evidence type="ECO:0000313" key="6">
    <source>
        <dbReference type="EMBL" id="MBB5998973.1"/>
    </source>
</evidence>
<dbReference type="CDD" id="cd05233">
    <property type="entry name" value="SDR_c"/>
    <property type="match status" value="1"/>
</dbReference>
<evidence type="ECO:0000256" key="3">
    <source>
        <dbReference type="RuleBase" id="RU000363"/>
    </source>
</evidence>
<feature type="compositionally biased region" description="Polar residues" evidence="4">
    <location>
        <begin position="1"/>
        <end position="11"/>
    </location>
</feature>
<name>A0A841ED30_9ACTN</name>
<comment type="similarity">
    <text evidence="1 3">Belongs to the short-chain dehydrogenases/reductases (SDR) family.</text>
</comment>